<gene>
    <name evidence="1" type="ORF">EEI45_00075</name>
</gene>
<dbReference type="EMBL" id="CP034234">
    <property type="protein sequence ID" value="AZK43426.1"/>
    <property type="molecule type" value="Genomic_DNA"/>
</dbReference>
<accession>A0A451ENQ9</accession>
<sequence>MRTDKTPFVNQHEDFSNSLVRYSILNDNTTVKTNQIIQLDFDANLEVKAALAQVALKMLKGILCYQ</sequence>
<name>A0A451ENQ9_9FIRM</name>
<protein>
    <submittedName>
        <fullName evidence="1">Uncharacterized protein</fullName>
    </submittedName>
</protein>
<evidence type="ECO:0000313" key="1">
    <source>
        <dbReference type="EMBL" id="AZK43426.1"/>
    </source>
</evidence>
<dbReference type="Proteomes" id="UP000278804">
    <property type="component" value="Chromosome"/>
</dbReference>
<keyword evidence="2" id="KW-1185">Reference proteome</keyword>
<dbReference type="AlphaFoldDB" id="A0A451ENQ9"/>
<reference evidence="1 2" key="1">
    <citation type="journal article" date="2020" name="Int. J. Syst. Evol. Microbiol.">
        <title>Description of Erysipelothrix piscisicarius sp. nov., an emergent fish pathogen, and assessment of virulence using a tiger barb (Puntigrus tetrazona) infection model.</title>
        <authorList>
            <person name="Pomaranski E.K."/>
            <person name="Griffin M.J."/>
            <person name="Camus A.C."/>
            <person name="Armwood A.R."/>
            <person name="Shelley J."/>
            <person name="Waldbieser G.C."/>
            <person name="LaFrentz B.R."/>
            <person name="Garcia J.C."/>
            <person name="Yanong R."/>
            <person name="Soto E."/>
        </authorList>
    </citation>
    <scope>NUCLEOTIDE SEQUENCE [LARGE SCALE GENOMIC DNA]</scope>
    <source>
        <strain evidence="1 2">15TAL0474</strain>
    </source>
</reference>
<proteinExistence type="predicted"/>
<evidence type="ECO:0000313" key="2">
    <source>
        <dbReference type="Proteomes" id="UP000278804"/>
    </source>
</evidence>
<dbReference type="KEGG" id="eri:EEI45_00075"/>
<organism evidence="1 2">
    <name type="scientific">Erysipelothrix piscisicarius</name>
    <dbReference type="NCBI Taxonomy" id="2485784"/>
    <lineage>
        <taxon>Bacteria</taxon>
        <taxon>Bacillati</taxon>
        <taxon>Bacillota</taxon>
        <taxon>Erysipelotrichia</taxon>
        <taxon>Erysipelotrichales</taxon>
        <taxon>Erysipelotrichaceae</taxon>
        <taxon>Erysipelothrix</taxon>
    </lineage>
</organism>